<protein>
    <submittedName>
        <fullName evidence="2">Uncharacterized protein</fullName>
    </submittedName>
</protein>
<feature type="region of interest" description="Disordered" evidence="1">
    <location>
        <begin position="50"/>
        <end position="70"/>
    </location>
</feature>
<evidence type="ECO:0000256" key="1">
    <source>
        <dbReference type="SAM" id="MobiDB-lite"/>
    </source>
</evidence>
<evidence type="ECO:0000313" key="2">
    <source>
        <dbReference type="EMBL" id="CAE0674983.1"/>
    </source>
</evidence>
<proteinExistence type="predicted"/>
<name>A0A7S4DW94_9EUKA</name>
<dbReference type="EMBL" id="HBIV01037627">
    <property type="protein sequence ID" value="CAE0674983.1"/>
    <property type="molecule type" value="Transcribed_RNA"/>
</dbReference>
<reference evidence="2" key="1">
    <citation type="submission" date="2021-01" db="EMBL/GenBank/DDBJ databases">
        <authorList>
            <person name="Corre E."/>
            <person name="Pelletier E."/>
            <person name="Niang G."/>
            <person name="Scheremetjew M."/>
            <person name="Finn R."/>
            <person name="Kale V."/>
            <person name="Holt S."/>
            <person name="Cochrane G."/>
            <person name="Meng A."/>
            <person name="Brown T."/>
            <person name="Cohen L."/>
        </authorList>
    </citation>
    <scope>NUCLEOTIDE SEQUENCE</scope>
    <source>
        <strain evidence="2">CCCM811</strain>
    </source>
</reference>
<sequence>MCGGDHSYLAAFSCEGEQAQPEAVMKSGGNTIKGAVLGLCLNGTLESLEGETGAPRDVGSDTGVAETNRSQHPYLQRQLMKIQIVQAHQSSKDGHSTLENPGISSFHSPVRMLSVVSCVLLRVYGNDPYFSGIYLWTSEAEN</sequence>
<dbReference type="AlphaFoldDB" id="A0A7S4DW94"/>
<organism evidence="2">
    <name type="scientific">Lotharella globosa</name>
    <dbReference type="NCBI Taxonomy" id="91324"/>
    <lineage>
        <taxon>Eukaryota</taxon>
        <taxon>Sar</taxon>
        <taxon>Rhizaria</taxon>
        <taxon>Cercozoa</taxon>
        <taxon>Chlorarachniophyceae</taxon>
        <taxon>Lotharella</taxon>
    </lineage>
</organism>
<gene>
    <name evidence="2" type="ORF">LGLO00237_LOCUS26759</name>
</gene>
<accession>A0A7S4DW94</accession>